<dbReference type="InterPro" id="IPR018376">
    <property type="entry name" value="Enoyl-CoA_hyd/isom_CS"/>
</dbReference>
<dbReference type="RefSeq" id="WP_286287308.1">
    <property type="nucleotide sequence ID" value="NZ_JASXSZ010000001.1"/>
</dbReference>
<dbReference type="InterPro" id="IPR001753">
    <property type="entry name" value="Enoyl-CoA_hydra/iso"/>
</dbReference>
<evidence type="ECO:0000256" key="1">
    <source>
        <dbReference type="ARBA" id="ARBA00005254"/>
    </source>
</evidence>
<dbReference type="PANTHER" id="PTHR11941">
    <property type="entry name" value="ENOYL-COA HYDRATASE-RELATED"/>
    <property type="match status" value="1"/>
</dbReference>
<evidence type="ECO:0000256" key="5">
    <source>
        <dbReference type="RuleBase" id="RU003707"/>
    </source>
</evidence>
<keyword evidence="2" id="KW-0456">Lyase</keyword>
<evidence type="ECO:0000256" key="3">
    <source>
        <dbReference type="ARBA" id="ARBA00023709"/>
    </source>
</evidence>
<dbReference type="PROSITE" id="PS00166">
    <property type="entry name" value="ENOYL_COA_HYDRATASE"/>
    <property type="match status" value="1"/>
</dbReference>
<gene>
    <name evidence="6" type="ORF">QSV35_05015</name>
</gene>
<comment type="catalytic activity">
    <reaction evidence="3">
        <text>a (3S)-3-hydroxyacyl-CoA = a (2E)-enoyl-CoA + H2O</text>
        <dbReference type="Rhea" id="RHEA:16105"/>
        <dbReference type="ChEBI" id="CHEBI:15377"/>
        <dbReference type="ChEBI" id="CHEBI:57318"/>
        <dbReference type="ChEBI" id="CHEBI:58856"/>
        <dbReference type="EC" id="4.2.1.17"/>
    </reaction>
</comment>
<dbReference type="InterPro" id="IPR014748">
    <property type="entry name" value="Enoyl-CoA_hydra_C"/>
</dbReference>
<evidence type="ECO:0000313" key="6">
    <source>
        <dbReference type="EMBL" id="MDL9978679.1"/>
    </source>
</evidence>
<dbReference type="Pfam" id="PF00378">
    <property type="entry name" value="ECH_1"/>
    <property type="match status" value="1"/>
</dbReference>
<comment type="similarity">
    <text evidence="1 5">Belongs to the enoyl-CoA hydratase/isomerase family.</text>
</comment>
<organism evidence="6 7">
    <name type="scientific">Microbacterium candidum</name>
    <dbReference type="NCBI Taxonomy" id="3041922"/>
    <lineage>
        <taxon>Bacteria</taxon>
        <taxon>Bacillati</taxon>
        <taxon>Actinomycetota</taxon>
        <taxon>Actinomycetes</taxon>
        <taxon>Micrococcales</taxon>
        <taxon>Microbacteriaceae</taxon>
        <taxon>Microbacterium</taxon>
    </lineage>
</organism>
<dbReference type="Gene3D" id="3.90.226.10">
    <property type="entry name" value="2-enoyl-CoA Hydratase, Chain A, domain 1"/>
    <property type="match status" value="1"/>
</dbReference>
<dbReference type="Proteomes" id="UP001235064">
    <property type="component" value="Unassembled WGS sequence"/>
</dbReference>
<dbReference type="Gene3D" id="1.10.12.10">
    <property type="entry name" value="Lyase 2-enoyl-coa Hydratase, Chain A, domain 2"/>
    <property type="match status" value="1"/>
</dbReference>
<dbReference type="InterPro" id="IPR029045">
    <property type="entry name" value="ClpP/crotonase-like_dom_sf"/>
</dbReference>
<comment type="caution">
    <text evidence="6">The sequence shown here is derived from an EMBL/GenBank/DDBJ whole genome shotgun (WGS) entry which is preliminary data.</text>
</comment>
<evidence type="ECO:0000256" key="2">
    <source>
        <dbReference type="ARBA" id="ARBA00023239"/>
    </source>
</evidence>
<name>A0ABT7MW47_9MICO</name>
<keyword evidence="7" id="KW-1185">Reference proteome</keyword>
<sequence>MSAVETEVQGRLGIVTLNRPEALNALNYAVWDGIQSALDAFRDDPAVGVVVFTGAGEKAFAAGADIAQLTNYTVVDGLNARLQKLFDAVEAYDKPTIAAVNGFALGGGNELALACDIRIATESAKFGLPEPNLGVLPGAGGTQRLSRLIGKGRAIELILTGRFVGAEEALRVGLVTEVVPQGEQLAAAQRIADAILTKGPLAVRLAKLVVSNGFETDQRTGLLLERLAQALLYGTADKVEGTQAFIDKRPAQFRGA</sequence>
<accession>A0ABT7MW47</accession>
<dbReference type="CDD" id="cd06558">
    <property type="entry name" value="crotonase-like"/>
    <property type="match status" value="1"/>
</dbReference>
<comment type="catalytic activity">
    <reaction evidence="4">
        <text>a 4-saturated-(3S)-3-hydroxyacyl-CoA = a (3E)-enoyl-CoA + H2O</text>
        <dbReference type="Rhea" id="RHEA:20724"/>
        <dbReference type="ChEBI" id="CHEBI:15377"/>
        <dbReference type="ChEBI" id="CHEBI:58521"/>
        <dbReference type="ChEBI" id="CHEBI:137480"/>
        <dbReference type="EC" id="4.2.1.17"/>
    </reaction>
</comment>
<evidence type="ECO:0000256" key="4">
    <source>
        <dbReference type="ARBA" id="ARBA00023717"/>
    </source>
</evidence>
<evidence type="ECO:0000313" key="7">
    <source>
        <dbReference type="Proteomes" id="UP001235064"/>
    </source>
</evidence>
<dbReference type="EMBL" id="JASXSZ010000001">
    <property type="protein sequence ID" value="MDL9978679.1"/>
    <property type="molecule type" value="Genomic_DNA"/>
</dbReference>
<dbReference type="SUPFAM" id="SSF52096">
    <property type="entry name" value="ClpP/crotonase"/>
    <property type="match status" value="1"/>
</dbReference>
<dbReference type="PANTHER" id="PTHR11941:SF54">
    <property type="entry name" value="ENOYL-COA HYDRATASE, MITOCHONDRIAL"/>
    <property type="match status" value="1"/>
</dbReference>
<protein>
    <submittedName>
        <fullName evidence="6">Enoyl-CoA hydratase-related protein</fullName>
    </submittedName>
</protein>
<reference evidence="6 7" key="1">
    <citation type="submission" date="2023-06" db="EMBL/GenBank/DDBJ databases">
        <title>Microbacterium sp. nov., isolated from a waste landfill.</title>
        <authorList>
            <person name="Wen W."/>
        </authorList>
    </citation>
    <scope>NUCLEOTIDE SEQUENCE [LARGE SCALE GENOMIC DNA]</scope>
    <source>
        <strain evidence="6 7">ASV49</strain>
    </source>
</reference>
<proteinExistence type="inferred from homology"/>